<dbReference type="EMBL" id="QHJG01000009">
    <property type="protein sequence ID" value="PWY56288.1"/>
    <property type="molecule type" value="Genomic_DNA"/>
</dbReference>
<protein>
    <submittedName>
        <fullName evidence="1">Uncharacterized protein</fullName>
    </submittedName>
</protein>
<gene>
    <name evidence="1" type="ORF">DGG96_07280</name>
</gene>
<name>A0A317U4Z9_9GAMM</name>
<organism evidence="1 2">
    <name type="scientific">Legionella qingyii</name>
    <dbReference type="NCBI Taxonomy" id="2184757"/>
    <lineage>
        <taxon>Bacteria</taxon>
        <taxon>Pseudomonadati</taxon>
        <taxon>Pseudomonadota</taxon>
        <taxon>Gammaproteobacteria</taxon>
        <taxon>Legionellales</taxon>
        <taxon>Legionellaceae</taxon>
        <taxon>Legionella</taxon>
    </lineage>
</organism>
<accession>A0A317U4Z9</accession>
<sequence>MQIENDHYLLVTIVLLNCSLGVDCAWIKNYLEVDGRPIILRIRILNLRKFGRVNLVRIIFLGIEIVRHLKEVNY</sequence>
<reference evidence="1 2" key="1">
    <citation type="submission" date="2018-05" db="EMBL/GenBank/DDBJ databases">
        <title>Legionella qingyii sp.nov., whole genome shotgun sequence.</title>
        <authorList>
            <person name="Wu H."/>
            <person name="Zhu Q."/>
            <person name="Hu C."/>
        </authorList>
    </citation>
    <scope>NUCLEOTIDE SEQUENCE [LARGE SCALE GENOMIC DNA]</scope>
    <source>
        <strain evidence="1 2">HEB18</strain>
    </source>
</reference>
<evidence type="ECO:0000313" key="2">
    <source>
        <dbReference type="Proteomes" id="UP000247152"/>
    </source>
</evidence>
<comment type="caution">
    <text evidence="1">The sequence shown here is derived from an EMBL/GenBank/DDBJ whole genome shotgun (WGS) entry which is preliminary data.</text>
</comment>
<dbReference type="Proteomes" id="UP000247152">
    <property type="component" value="Unassembled WGS sequence"/>
</dbReference>
<dbReference type="AlphaFoldDB" id="A0A317U4Z9"/>
<proteinExistence type="predicted"/>
<evidence type="ECO:0000313" key="1">
    <source>
        <dbReference type="EMBL" id="PWY56288.1"/>
    </source>
</evidence>